<dbReference type="Pfam" id="PF00132">
    <property type="entry name" value="Hexapep"/>
    <property type="match status" value="1"/>
</dbReference>
<dbReference type="PANTHER" id="PTHR13061:SF29">
    <property type="entry name" value="GAMMA CARBONIC ANHYDRASE-LIKE 1, MITOCHONDRIAL-RELATED"/>
    <property type="match status" value="1"/>
</dbReference>
<organism evidence="1 2">
    <name type="scientific">Candidatus Anoxymicrobium japonicum</name>
    <dbReference type="NCBI Taxonomy" id="2013648"/>
    <lineage>
        <taxon>Bacteria</taxon>
        <taxon>Bacillati</taxon>
        <taxon>Actinomycetota</taxon>
        <taxon>Candidatus Geothermincolia</taxon>
        <taxon>Candidatus Geothermincolales</taxon>
        <taxon>Candidatus Anoxymicrobiaceae</taxon>
        <taxon>Candidatus Anoxymicrobium</taxon>
    </lineage>
</organism>
<protein>
    <submittedName>
        <fullName evidence="1">Gamma carbonic anhydrase family protein</fullName>
    </submittedName>
</protein>
<dbReference type="InterPro" id="IPR011004">
    <property type="entry name" value="Trimer_LpxA-like_sf"/>
</dbReference>
<dbReference type="Proteomes" id="UP000233654">
    <property type="component" value="Unassembled WGS sequence"/>
</dbReference>
<proteinExistence type="predicted"/>
<dbReference type="Gene3D" id="2.160.10.10">
    <property type="entry name" value="Hexapeptide repeat proteins"/>
    <property type="match status" value="1"/>
</dbReference>
<reference evidence="1 2" key="1">
    <citation type="journal article" date="2017" name="ISME J.">
        <title>Potential for microbial H2 and metal transformations associated with novel bacteria and archaea in deep terrestrial subsurface sediments.</title>
        <authorList>
            <person name="Hernsdorf A.W."/>
            <person name="Amano Y."/>
            <person name="Miyakawa K."/>
            <person name="Ise K."/>
            <person name="Suzuki Y."/>
            <person name="Anantharaman K."/>
            <person name="Probst A."/>
            <person name="Burstein D."/>
            <person name="Thomas B.C."/>
            <person name="Banfield J.F."/>
        </authorList>
    </citation>
    <scope>NUCLEOTIDE SEQUENCE [LARGE SCALE GENOMIC DNA]</scope>
    <source>
        <strain evidence="1">HGW-Actinobacteria-3</strain>
    </source>
</reference>
<gene>
    <name evidence="1" type="ORF">CVT63_01070</name>
</gene>
<name>A0A2N3G870_9ACTN</name>
<dbReference type="EMBL" id="PHEX01000005">
    <property type="protein sequence ID" value="PKQ28794.1"/>
    <property type="molecule type" value="Genomic_DNA"/>
</dbReference>
<dbReference type="InterPro" id="IPR050484">
    <property type="entry name" value="Transf_Hexapept/Carb_Anhydrase"/>
</dbReference>
<comment type="caution">
    <text evidence="1">The sequence shown here is derived from an EMBL/GenBank/DDBJ whole genome shotgun (WGS) entry which is preliminary data.</text>
</comment>
<dbReference type="InterPro" id="IPR047324">
    <property type="entry name" value="LbH_gamma_CA-like"/>
</dbReference>
<evidence type="ECO:0000313" key="1">
    <source>
        <dbReference type="EMBL" id="PKQ28794.1"/>
    </source>
</evidence>
<dbReference type="SUPFAM" id="SSF51161">
    <property type="entry name" value="Trimeric LpxA-like enzymes"/>
    <property type="match status" value="1"/>
</dbReference>
<dbReference type="CDD" id="cd04645">
    <property type="entry name" value="LbH_gamma_CA_like"/>
    <property type="match status" value="1"/>
</dbReference>
<accession>A0A2N3G870</accession>
<dbReference type="AlphaFoldDB" id="A0A2N3G870"/>
<sequence>MLVEMNGKKPTVAPDAFVAPTSVLVGDVTVESKASIWWGAVLRGDLNAIKIGARSNVQDNCVIHCTVRDGVTVGADVTVGHGAVLHGCVIEDGALVGINSTVLDGAVIGEEAVVSAGSTVTPRTRVEPGWLVGGVPSKPIKELSPRAKEGFRVGKDAYVILGEMYLSRDIG</sequence>
<evidence type="ECO:0000313" key="2">
    <source>
        <dbReference type="Proteomes" id="UP000233654"/>
    </source>
</evidence>
<dbReference type="InterPro" id="IPR001451">
    <property type="entry name" value="Hexapep"/>
</dbReference>
<dbReference type="PANTHER" id="PTHR13061">
    <property type="entry name" value="DYNACTIN SUBUNIT P25"/>
    <property type="match status" value="1"/>
</dbReference>